<dbReference type="PANTHER" id="PTHR30634:SF16">
    <property type="entry name" value="OUTER-MEMBRANE LIPOPROTEIN LOLB"/>
    <property type="match status" value="1"/>
</dbReference>
<dbReference type="SMART" id="SM00327">
    <property type="entry name" value="VWA"/>
    <property type="match status" value="1"/>
</dbReference>
<evidence type="ECO:0000313" key="3">
    <source>
        <dbReference type="Proteomes" id="UP000738376"/>
    </source>
</evidence>
<name>A0ABX1LN94_9CYAN</name>
<protein>
    <submittedName>
        <fullName evidence="2">VWA domain-containing protein</fullName>
    </submittedName>
</protein>
<dbReference type="SUPFAM" id="SSF53300">
    <property type="entry name" value="vWA-like"/>
    <property type="match status" value="1"/>
</dbReference>
<accession>A0ABX1LN94</accession>
<reference evidence="2 3" key="1">
    <citation type="submission" date="2020-03" db="EMBL/GenBank/DDBJ databases">
        <title>Draft Genome Sequence of 2-Methylisoborneol Producing Pseudanabaena yagii Strain GIHE-NHR1 Isolated from North Han River in South Korea.</title>
        <authorList>
            <person name="Jeong J."/>
        </authorList>
    </citation>
    <scope>NUCLEOTIDE SEQUENCE [LARGE SCALE GENOMIC DNA]</scope>
    <source>
        <strain evidence="2 3">GIHE-NHR1</strain>
    </source>
</reference>
<dbReference type="InterPro" id="IPR050458">
    <property type="entry name" value="LolB"/>
</dbReference>
<gene>
    <name evidence="2" type="ORF">HC246_00425</name>
</gene>
<comment type="caution">
    <text evidence="2">The sequence shown here is derived from an EMBL/GenBank/DDBJ whole genome shotgun (WGS) entry which is preliminary data.</text>
</comment>
<dbReference type="InterPro" id="IPR002035">
    <property type="entry name" value="VWF_A"/>
</dbReference>
<dbReference type="Pfam" id="PF05762">
    <property type="entry name" value="VWA_CoxE"/>
    <property type="match status" value="1"/>
</dbReference>
<organism evidence="2 3">
    <name type="scientific">Pseudanabaena yagii GIHE-NHR1</name>
    <dbReference type="NCBI Taxonomy" id="2722753"/>
    <lineage>
        <taxon>Bacteria</taxon>
        <taxon>Bacillati</taxon>
        <taxon>Cyanobacteriota</taxon>
        <taxon>Cyanophyceae</taxon>
        <taxon>Pseudanabaenales</taxon>
        <taxon>Pseudanabaenaceae</taxon>
        <taxon>Pseudanabaena</taxon>
        <taxon>Pseudanabaena yagii</taxon>
    </lineage>
</organism>
<dbReference type="EMBL" id="JAAVJL010000001">
    <property type="protein sequence ID" value="NMF56531.1"/>
    <property type="molecule type" value="Genomic_DNA"/>
</dbReference>
<feature type="domain" description="VWFA" evidence="1">
    <location>
        <begin position="214"/>
        <end position="373"/>
    </location>
</feature>
<dbReference type="InterPro" id="IPR036465">
    <property type="entry name" value="vWFA_dom_sf"/>
</dbReference>
<dbReference type="PANTHER" id="PTHR30634">
    <property type="entry name" value="OUTER MEMBRANE LOLAB LIPOPROTEIN INSERTION APPARATUS"/>
    <property type="match status" value="1"/>
</dbReference>
<proteinExistence type="predicted"/>
<keyword evidence="3" id="KW-1185">Reference proteome</keyword>
<sequence length="395" mass="43310">MSVKDQQSATERLRRWRLILGGGVADGIGGGCLSDRDSAMDGALAALYGNDESADGSQDRKGGLGSSSPKVARWLGDIRTFFPTSVVRIMQQDALERLNLQRMLLEPEMLEVIEPDVHLVSNLLSLSGIMPSKTKETARIVVRRVVEELQRKLENPTRQAVLGSLNRATRNRRPRHNEIDWHRTIRANLKNYQPEYRTVIPETRIGYGRKRSSLRDIILCVDQSGSMATSVVYAGIFSAVLATLPAVKTSMVVFDTAVVDLTELLQDPVEVLFGTQLGGGTDINQAIAYCQGLVRQPHETIFVLISDLYEGGNNQEMLKRIATLVASGVQFITLLALNDDGAPSYDHNNTAAIASFGVPSFACTPDLFPDLMAAAINRQDISQWAASREISTARA</sequence>
<dbReference type="Gene3D" id="3.40.50.410">
    <property type="entry name" value="von Willebrand factor, type A domain"/>
    <property type="match status" value="1"/>
</dbReference>
<dbReference type="RefSeq" id="WP_169361668.1">
    <property type="nucleotide sequence ID" value="NZ_JAAVJL010000001.1"/>
</dbReference>
<evidence type="ECO:0000313" key="2">
    <source>
        <dbReference type="EMBL" id="NMF56531.1"/>
    </source>
</evidence>
<dbReference type="CDD" id="cd01462">
    <property type="entry name" value="VWA_YIEM_type"/>
    <property type="match status" value="1"/>
</dbReference>
<dbReference type="Proteomes" id="UP000738376">
    <property type="component" value="Unassembled WGS sequence"/>
</dbReference>
<dbReference type="InterPro" id="IPR008912">
    <property type="entry name" value="Uncharacterised_CoxE"/>
</dbReference>
<evidence type="ECO:0000259" key="1">
    <source>
        <dbReference type="SMART" id="SM00327"/>
    </source>
</evidence>